<organism evidence="8 9">
    <name type="scientific">Spirosoma endophyticum</name>
    <dbReference type="NCBI Taxonomy" id="662367"/>
    <lineage>
        <taxon>Bacteria</taxon>
        <taxon>Pseudomonadati</taxon>
        <taxon>Bacteroidota</taxon>
        <taxon>Cytophagia</taxon>
        <taxon>Cytophagales</taxon>
        <taxon>Cytophagaceae</taxon>
        <taxon>Spirosoma</taxon>
    </lineage>
</organism>
<dbReference type="STRING" id="662367.SAMN05216167_101687"/>
<reference evidence="8 9" key="1">
    <citation type="submission" date="2016-10" db="EMBL/GenBank/DDBJ databases">
        <authorList>
            <person name="de Groot N.N."/>
        </authorList>
    </citation>
    <scope>NUCLEOTIDE SEQUENCE [LARGE SCALE GENOMIC DNA]</scope>
    <source>
        <strain evidence="8 9">DSM 26130</strain>
    </source>
</reference>
<dbReference type="OrthoDB" id="913606at2"/>
<dbReference type="AlphaFoldDB" id="A0A1I1HLX2"/>
<keyword evidence="9" id="KW-1185">Reference proteome</keyword>
<gene>
    <name evidence="8" type="ORF">SAMN05216167_101687</name>
</gene>
<dbReference type="Proteomes" id="UP000198598">
    <property type="component" value="Unassembled WGS sequence"/>
</dbReference>
<dbReference type="PANTHER" id="PTHR44936:SF10">
    <property type="entry name" value="SENSOR PROTEIN RSTB"/>
    <property type="match status" value="1"/>
</dbReference>
<evidence type="ECO:0000256" key="5">
    <source>
        <dbReference type="ARBA" id="ARBA00022777"/>
    </source>
</evidence>
<dbReference type="Pfam" id="PF02518">
    <property type="entry name" value="HATPase_c"/>
    <property type="match status" value="1"/>
</dbReference>
<evidence type="ECO:0000256" key="6">
    <source>
        <dbReference type="ARBA" id="ARBA00022840"/>
    </source>
</evidence>
<accession>A0A1I1HLX2</accession>
<dbReference type="InterPro" id="IPR036890">
    <property type="entry name" value="HATPase_C_sf"/>
</dbReference>
<proteinExistence type="predicted"/>
<protein>
    <recommendedName>
        <fullName evidence="2">histidine kinase</fullName>
        <ecNumber evidence="2">2.7.13.3</ecNumber>
    </recommendedName>
</protein>
<dbReference type="InterPro" id="IPR004358">
    <property type="entry name" value="Sig_transdc_His_kin-like_C"/>
</dbReference>
<sequence length="118" mass="13088">MPVRVWGNAYLLKTALLNLSDNAAKYSGGQPVTLFLEMDTKERARIRIEDRGIDLTPDEEERVLLPLIHGSDVQVIDRFGIGLTLARRIISLHLGQLYLLPRSGGGTLTDIILPLQLA</sequence>
<dbReference type="PRINTS" id="PR00344">
    <property type="entry name" value="BCTRLSENSOR"/>
</dbReference>
<comment type="catalytic activity">
    <reaction evidence="1">
        <text>ATP + protein L-histidine = ADP + protein N-phospho-L-histidine.</text>
        <dbReference type="EC" id="2.7.13.3"/>
    </reaction>
</comment>
<dbReference type="InterPro" id="IPR003594">
    <property type="entry name" value="HATPase_dom"/>
</dbReference>
<dbReference type="Gene3D" id="3.30.565.10">
    <property type="entry name" value="Histidine kinase-like ATPase, C-terminal domain"/>
    <property type="match status" value="1"/>
</dbReference>
<evidence type="ECO:0000313" key="9">
    <source>
        <dbReference type="Proteomes" id="UP000198598"/>
    </source>
</evidence>
<evidence type="ECO:0000256" key="1">
    <source>
        <dbReference type="ARBA" id="ARBA00000085"/>
    </source>
</evidence>
<dbReference type="InterPro" id="IPR050980">
    <property type="entry name" value="2C_sensor_his_kinase"/>
</dbReference>
<dbReference type="RefSeq" id="WP_093823025.1">
    <property type="nucleotide sequence ID" value="NZ_FOLQ01000001.1"/>
</dbReference>
<dbReference type="SUPFAM" id="SSF55874">
    <property type="entry name" value="ATPase domain of HSP90 chaperone/DNA topoisomerase II/histidine kinase"/>
    <property type="match status" value="1"/>
</dbReference>
<dbReference type="EMBL" id="FOLQ01000001">
    <property type="protein sequence ID" value="SFC22453.1"/>
    <property type="molecule type" value="Genomic_DNA"/>
</dbReference>
<dbReference type="EC" id="2.7.13.3" evidence="2"/>
<evidence type="ECO:0000313" key="8">
    <source>
        <dbReference type="EMBL" id="SFC22453.1"/>
    </source>
</evidence>
<dbReference type="GO" id="GO:0005886">
    <property type="term" value="C:plasma membrane"/>
    <property type="evidence" value="ECO:0007669"/>
    <property type="project" value="TreeGrafter"/>
</dbReference>
<keyword evidence="4" id="KW-0547">Nucleotide-binding</keyword>
<evidence type="ECO:0000256" key="3">
    <source>
        <dbReference type="ARBA" id="ARBA00022679"/>
    </source>
</evidence>
<dbReference type="SMART" id="SM00387">
    <property type="entry name" value="HATPase_c"/>
    <property type="match status" value="1"/>
</dbReference>
<dbReference type="InterPro" id="IPR005467">
    <property type="entry name" value="His_kinase_dom"/>
</dbReference>
<evidence type="ECO:0000259" key="7">
    <source>
        <dbReference type="PROSITE" id="PS50109"/>
    </source>
</evidence>
<dbReference type="GO" id="GO:0005524">
    <property type="term" value="F:ATP binding"/>
    <property type="evidence" value="ECO:0007669"/>
    <property type="project" value="UniProtKB-KW"/>
</dbReference>
<evidence type="ECO:0000256" key="2">
    <source>
        <dbReference type="ARBA" id="ARBA00012438"/>
    </source>
</evidence>
<keyword evidence="3" id="KW-0808">Transferase</keyword>
<dbReference type="GO" id="GO:0000155">
    <property type="term" value="F:phosphorelay sensor kinase activity"/>
    <property type="evidence" value="ECO:0007669"/>
    <property type="project" value="TreeGrafter"/>
</dbReference>
<evidence type="ECO:0000256" key="4">
    <source>
        <dbReference type="ARBA" id="ARBA00022741"/>
    </source>
</evidence>
<name>A0A1I1HLX2_9BACT</name>
<keyword evidence="6" id="KW-0067">ATP-binding</keyword>
<dbReference type="PANTHER" id="PTHR44936">
    <property type="entry name" value="SENSOR PROTEIN CREC"/>
    <property type="match status" value="1"/>
</dbReference>
<keyword evidence="5 8" id="KW-0418">Kinase</keyword>
<dbReference type="PROSITE" id="PS50109">
    <property type="entry name" value="HIS_KIN"/>
    <property type="match status" value="1"/>
</dbReference>
<feature type="domain" description="Histidine kinase" evidence="7">
    <location>
        <begin position="1"/>
        <end position="117"/>
    </location>
</feature>